<keyword evidence="5" id="KW-1185">Reference proteome</keyword>
<dbReference type="AlphaFoldDB" id="A0A1H0SWT1"/>
<sequence>MRSVRRLVGIVVATVVVTLVVLPVTQASAQTTAQQPSPTYAIKPNYGPVGTQFTASWSNAPCRDIRILWDGAQIAATVAISGSVGATVPSNAAVGSHTVEFSCSGKTSFGKAAFRVTAPPTTSRPPVTTTTNPPVTTTTRPPVVTTTTRPRPTTTTTRPTTTTTPVTTTTETTPPTTDVPTTTPEITTVPEPKRDLKLDREAIQPGDSLEATGRGCDPNHSVVLTSGGEKVGATVADGQGEFRTKVQFGKIVPGRHLIAAECGIVLTGAVDQLVTSSTGGSSSTLVILVFFVLAGAALIRFT</sequence>
<name>A0A1H0SWT1_9PSEU</name>
<feature type="transmembrane region" description="Helical" evidence="2">
    <location>
        <begin position="282"/>
        <end position="301"/>
    </location>
</feature>
<proteinExistence type="predicted"/>
<accession>A0A1H0SWT1</accession>
<reference evidence="5" key="1">
    <citation type="submission" date="2016-10" db="EMBL/GenBank/DDBJ databases">
        <authorList>
            <person name="Varghese N."/>
            <person name="Submissions S."/>
        </authorList>
    </citation>
    <scope>NUCLEOTIDE SEQUENCE [LARGE SCALE GENOMIC DNA]</scope>
    <source>
        <strain evidence="5">IBRC-M 10655</strain>
    </source>
</reference>
<feature type="chain" id="PRO_5011787751" description="Bacterial Ig domain-containing protein" evidence="3">
    <location>
        <begin position="30"/>
        <end position="302"/>
    </location>
</feature>
<evidence type="ECO:0000313" key="4">
    <source>
        <dbReference type="EMBL" id="SDP46247.1"/>
    </source>
</evidence>
<dbReference type="STRING" id="504798.SAMN05421871_1146"/>
<dbReference type="EMBL" id="FNJB01000009">
    <property type="protein sequence ID" value="SDP46247.1"/>
    <property type="molecule type" value="Genomic_DNA"/>
</dbReference>
<evidence type="ECO:0000256" key="3">
    <source>
        <dbReference type="SAM" id="SignalP"/>
    </source>
</evidence>
<keyword evidence="2" id="KW-0472">Membrane</keyword>
<keyword evidence="2" id="KW-1133">Transmembrane helix</keyword>
<dbReference type="Proteomes" id="UP000199651">
    <property type="component" value="Unassembled WGS sequence"/>
</dbReference>
<keyword evidence="2" id="KW-0812">Transmembrane</keyword>
<gene>
    <name evidence="4" type="ORF">SAMN05192558_109140</name>
</gene>
<protein>
    <recommendedName>
        <fullName evidence="6">Bacterial Ig domain-containing protein</fullName>
    </recommendedName>
</protein>
<organism evidence="4 5">
    <name type="scientific">Actinokineospora alba</name>
    <dbReference type="NCBI Taxonomy" id="504798"/>
    <lineage>
        <taxon>Bacteria</taxon>
        <taxon>Bacillati</taxon>
        <taxon>Actinomycetota</taxon>
        <taxon>Actinomycetes</taxon>
        <taxon>Pseudonocardiales</taxon>
        <taxon>Pseudonocardiaceae</taxon>
        <taxon>Actinokineospora</taxon>
    </lineage>
</organism>
<feature type="region of interest" description="Disordered" evidence="1">
    <location>
        <begin position="117"/>
        <end position="189"/>
    </location>
</feature>
<keyword evidence="3" id="KW-0732">Signal</keyword>
<evidence type="ECO:0000256" key="2">
    <source>
        <dbReference type="SAM" id="Phobius"/>
    </source>
</evidence>
<feature type="signal peptide" evidence="3">
    <location>
        <begin position="1"/>
        <end position="29"/>
    </location>
</feature>
<evidence type="ECO:0000313" key="5">
    <source>
        <dbReference type="Proteomes" id="UP000199651"/>
    </source>
</evidence>
<evidence type="ECO:0000256" key="1">
    <source>
        <dbReference type="SAM" id="MobiDB-lite"/>
    </source>
</evidence>
<evidence type="ECO:0008006" key="6">
    <source>
        <dbReference type="Google" id="ProtNLM"/>
    </source>
</evidence>